<sequence length="221" mass="25656">MDAYNILECIGEGSFGRVYKGRKKYTGQIVALKFIPKIGKTDNALKGLKREIEIMRSLHHLNIIEMLDTFETDKEVVAVTDYAEGDLFQILEDDGRLPEEIVRSIACQLVSALYYLHAYRILHRDMKPQNILLGQGGVVKLCDFGFARAMSLNTMVLTSIKGTPLYMAPELIEEKPYDHCTDLWYSILFWFIIFCLGHLDVFYMNFLWGRHLFTQITYLHW</sequence>
<dbReference type="AlphaFoldDB" id="A0A3S5CIV3"/>
<name>A0A3S5CIV3_9PLAT</name>
<feature type="transmembrane region" description="Helical" evidence="11">
    <location>
        <begin position="183"/>
        <end position="203"/>
    </location>
</feature>
<keyword evidence="4 9" id="KW-0547">Nucleotide-binding</keyword>
<dbReference type="PROSITE" id="PS00108">
    <property type="entry name" value="PROTEIN_KINASE_ST"/>
    <property type="match status" value="1"/>
</dbReference>
<keyword evidence="2 10" id="KW-0723">Serine/threonine-protein kinase</keyword>
<evidence type="ECO:0000313" key="13">
    <source>
        <dbReference type="EMBL" id="VEL25060.1"/>
    </source>
</evidence>
<comment type="caution">
    <text evidence="13">The sequence shown here is derived from an EMBL/GenBank/DDBJ whole genome shotgun (WGS) entry which is preliminary data.</text>
</comment>
<dbReference type="Proteomes" id="UP000784294">
    <property type="component" value="Unassembled WGS sequence"/>
</dbReference>
<evidence type="ECO:0000256" key="8">
    <source>
        <dbReference type="ARBA" id="ARBA00048679"/>
    </source>
</evidence>
<evidence type="ECO:0000313" key="14">
    <source>
        <dbReference type="Proteomes" id="UP000784294"/>
    </source>
</evidence>
<gene>
    <name evidence="13" type="ORF">PXEA_LOCUS18500</name>
</gene>
<protein>
    <recommendedName>
        <fullName evidence="1">non-specific serine/threonine protein kinase</fullName>
        <ecNumber evidence="1">2.7.11.1</ecNumber>
    </recommendedName>
</protein>
<evidence type="ECO:0000256" key="1">
    <source>
        <dbReference type="ARBA" id="ARBA00012513"/>
    </source>
</evidence>
<dbReference type="EMBL" id="CAAALY010071415">
    <property type="protein sequence ID" value="VEL25060.1"/>
    <property type="molecule type" value="Genomic_DNA"/>
</dbReference>
<evidence type="ECO:0000256" key="9">
    <source>
        <dbReference type="PROSITE-ProRule" id="PRU10141"/>
    </source>
</evidence>
<organism evidence="13 14">
    <name type="scientific">Protopolystoma xenopodis</name>
    <dbReference type="NCBI Taxonomy" id="117903"/>
    <lineage>
        <taxon>Eukaryota</taxon>
        <taxon>Metazoa</taxon>
        <taxon>Spiralia</taxon>
        <taxon>Lophotrochozoa</taxon>
        <taxon>Platyhelminthes</taxon>
        <taxon>Monogenea</taxon>
        <taxon>Polyopisthocotylea</taxon>
        <taxon>Polystomatidea</taxon>
        <taxon>Polystomatidae</taxon>
        <taxon>Protopolystoma</taxon>
    </lineage>
</organism>
<keyword evidence="14" id="KW-1185">Reference proteome</keyword>
<keyword evidence="6 9" id="KW-0067">ATP-binding</keyword>
<reference evidence="13" key="1">
    <citation type="submission" date="2018-11" db="EMBL/GenBank/DDBJ databases">
        <authorList>
            <consortium name="Pathogen Informatics"/>
        </authorList>
    </citation>
    <scope>NUCLEOTIDE SEQUENCE</scope>
</reference>
<evidence type="ECO:0000256" key="5">
    <source>
        <dbReference type="ARBA" id="ARBA00022777"/>
    </source>
</evidence>
<evidence type="ECO:0000256" key="6">
    <source>
        <dbReference type="ARBA" id="ARBA00022840"/>
    </source>
</evidence>
<dbReference type="OrthoDB" id="266718at2759"/>
<feature type="domain" description="Protein kinase" evidence="12">
    <location>
        <begin position="4"/>
        <end position="221"/>
    </location>
</feature>
<evidence type="ECO:0000256" key="3">
    <source>
        <dbReference type="ARBA" id="ARBA00022679"/>
    </source>
</evidence>
<dbReference type="Gene3D" id="1.10.510.10">
    <property type="entry name" value="Transferase(Phosphotransferase) domain 1"/>
    <property type="match status" value="1"/>
</dbReference>
<evidence type="ECO:0000256" key="4">
    <source>
        <dbReference type="ARBA" id="ARBA00022741"/>
    </source>
</evidence>
<keyword evidence="5" id="KW-0418">Kinase</keyword>
<evidence type="ECO:0000259" key="12">
    <source>
        <dbReference type="PROSITE" id="PS50011"/>
    </source>
</evidence>
<dbReference type="InterPro" id="IPR000719">
    <property type="entry name" value="Prot_kinase_dom"/>
</dbReference>
<proteinExistence type="inferred from homology"/>
<dbReference type="InterPro" id="IPR008271">
    <property type="entry name" value="Ser/Thr_kinase_AS"/>
</dbReference>
<evidence type="ECO:0000256" key="2">
    <source>
        <dbReference type="ARBA" id="ARBA00022527"/>
    </source>
</evidence>
<comment type="similarity">
    <text evidence="10">Belongs to the protein kinase superfamily.</text>
</comment>
<dbReference type="InterPro" id="IPR011009">
    <property type="entry name" value="Kinase-like_dom_sf"/>
</dbReference>
<dbReference type="FunFam" id="3.30.200.20:FF:000042">
    <property type="entry name" value="Aurora kinase A"/>
    <property type="match status" value="1"/>
</dbReference>
<dbReference type="GO" id="GO:0007224">
    <property type="term" value="P:smoothened signaling pathway"/>
    <property type="evidence" value="ECO:0007669"/>
    <property type="project" value="TreeGrafter"/>
</dbReference>
<dbReference type="GO" id="GO:0005737">
    <property type="term" value="C:cytoplasm"/>
    <property type="evidence" value="ECO:0007669"/>
    <property type="project" value="TreeGrafter"/>
</dbReference>
<dbReference type="SMART" id="SM00220">
    <property type="entry name" value="S_TKc"/>
    <property type="match status" value="1"/>
</dbReference>
<dbReference type="GO" id="GO:0004674">
    <property type="term" value="F:protein serine/threonine kinase activity"/>
    <property type="evidence" value="ECO:0007669"/>
    <property type="project" value="UniProtKB-KW"/>
</dbReference>
<evidence type="ECO:0000256" key="7">
    <source>
        <dbReference type="ARBA" id="ARBA00047899"/>
    </source>
</evidence>
<dbReference type="Pfam" id="PF00069">
    <property type="entry name" value="Pkinase"/>
    <property type="match status" value="1"/>
</dbReference>
<dbReference type="PIRSF" id="PIRSF000654">
    <property type="entry name" value="Integrin-linked_kinase"/>
    <property type="match status" value="1"/>
</dbReference>
<keyword evidence="3" id="KW-0808">Transferase</keyword>
<dbReference type="InterPro" id="IPR017441">
    <property type="entry name" value="Protein_kinase_ATP_BS"/>
</dbReference>
<dbReference type="PANTHER" id="PTHR22983">
    <property type="entry name" value="PROTEIN KINASE RELATED"/>
    <property type="match status" value="1"/>
</dbReference>
<dbReference type="PANTHER" id="PTHR22983:SF6">
    <property type="entry name" value="SERINE_THREONINE-PROTEIN KINASE 36"/>
    <property type="match status" value="1"/>
</dbReference>
<evidence type="ECO:0000256" key="10">
    <source>
        <dbReference type="RuleBase" id="RU000304"/>
    </source>
</evidence>
<evidence type="ECO:0000256" key="11">
    <source>
        <dbReference type="SAM" id="Phobius"/>
    </source>
</evidence>
<dbReference type="GO" id="GO:0005524">
    <property type="term" value="F:ATP binding"/>
    <property type="evidence" value="ECO:0007669"/>
    <property type="project" value="UniProtKB-UniRule"/>
</dbReference>
<accession>A0A3S5CIV3</accession>
<comment type="catalytic activity">
    <reaction evidence="8">
        <text>L-seryl-[protein] + ATP = O-phospho-L-seryl-[protein] + ADP + H(+)</text>
        <dbReference type="Rhea" id="RHEA:17989"/>
        <dbReference type="Rhea" id="RHEA-COMP:9863"/>
        <dbReference type="Rhea" id="RHEA-COMP:11604"/>
        <dbReference type="ChEBI" id="CHEBI:15378"/>
        <dbReference type="ChEBI" id="CHEBI:29999"/>
        <dbReference type="ChEBI" id="CHEBI:30616"/>
        <dbReference type="ChEBI" id="CHEBI:83421"/>
        <dbReference type="ChEBI" id="CHEBI:456216"/>
        <dbReference type="EC" id="2.7.11.1"/>
    </reaction>
</comment>
<comment type="catalytic activity">
    <reaction evidence="7">
        <text>L-threonyl-[protein] + ATP = O-phospho-L-threonyl-[protein] + ADP + H(+)</text>
        <dbReference type="Rhea" id="RHEA:46608"/>
        <dbReference type="Rhea" id="RHEA-COMP:11060"/>
        <dbReference type="Rhea" id="RHEA-COMP:11605"/>
        <dbReference type="ChEBI" id="CHEBI:15378"/>
        <dbReference type="ChEBI" id="CHEBI:30013"/>
        <dbReference type="ChEBI" id="CHEBI:30616"/>
        <dbReference type="ChEBI" id="CHEBI:61977"/>
        <dbReference type="ChEBI" id="CHEBI:456216"/>
        <dbReference type="EC" id="2.7.11.1"/>
    </reaction>
</comment>
<dbReference type="SUPFAM" id="SSF56112">
    <property type="entry name" value="Protein kinase-like (PK-like)"/>
    <property type="match status" value="1"/>
</dbReference>
<keyword evidence="11" id="KW-0812">Transmembrane</keyword>
<dbReference type="PROSITE" id="PS50011">
    <property type="entry name" value="PROTEIN_KINASE_DOM"/>
    <property type="match status" value="1"/>
</dbReference>
<keyword evidence="11" id="KW-1133">Transmembrane helix</keyword>
<dbReference type="EC" id="2.7.11.1" evidence="1"/>
<dbReference type="PROSITE" id="PS00107">
    <property type="entry name" value="PROTEIN_KINASE_ATP"/>
    <property type="match status" value="1"/>
</dbReference>
<keyword evidence="11" id="KW-0472">Membrane</keyword>
<feature type="binding site" evidence="9">
    <location>
        <position position="33"/>
    </location>
    <ligand>
        <name>ATP</name>
        <dbReference type="ChEBI" id="CHEBI:30616"/>
    </ligand>
</feature>